<gene>
    <name evidence="2" type="ORF">BcellWH2_04400</name>
</gene>
<dbReference type="RefSeq" id="WP_144430762.1">
    <property type="nucleotide sequence ID" value="NZ_CP012801.1"/>
</dbReference>
<dbReference type="AlphaFoldDB" id="A0A0P0GTW2"/>
<proteinExistence type="predicted"/>
<protein>
    <recommendedName>
        <fullName evidence="1">Bacterial toxin 44 domain-containing protein</fullName>
    </recommendedName>
</protein>
<reference evidence="2 3" key="1">
    <citation type="journal article" date="2015" name="Science">
        <title>Genetic determinants of in vivo fitness and diet responsiveness in multiple human gut Bacteroides.</title>
        <authorList>
            <person name="Wu M."/>
            <person name="McNulty N.P."/>
            <person name="Rodionov D.A."/>
            <person name="Khoroshkin M.S."/>
            <person name="Griffin N.W."/>
            <person name="Cheng J."/>
            <person name="Latreille P."/>
            <person name="Kerstetter R.A."/>
            <person name="Terrapon N."/>
            <person name="Henrissat B."/>
            <person name="Osterman A.L."/>
            <person name="Gordon J.I."/>
        </authorList>
    </citation>
    <scope>NUCLEOTIDE SEQUENCE [LARGE SCALE GENOMIC DNA]</scope>
    <source>
        <strain evidence="2 3">WH2</strain>
    </source>
</reference>
<dbReference type="Pfam" id="PF15607">
    <property type="entry name" value="Ntox44"/>
    <property type="match status" value="1"/>
</dbReference>
<dbReference type="PATRIC" id="fig|246787.4.peg.4543"/>
<dbReference type="EMBL" id="CP012801">
    <property type="protein sequence ID" value="ALJ61617.1"/>
    <property type="molecule type" value="Genomic_DNA"/>
</dbReference>
<evidence type="ECO:0000313" key="2">
    <source>
        <dbReference type="EMBL" id="ALJ61617.1"/>
    </source>
</evidence>
<evidence type="ECO:0000259" key="1">
    <source>
        <dbReference type="Pfam" id="PF15607"/>
    </source>
</evidence>
<dbReference type="Proteomes" id="UP000061809">
    <property type="component" value="Chromosome"/>
</dbReference>
<accession>A0A0P0GTW2</accession>
<dbReference type="InterPro" id="IPR028946">
    <property type="entry name" value="Ntox44"/>
</dbReference>
<dbReference type="KEGG" id="bcel:BcellWH2_04400"/>
<sequence length="261" mass="29470">MAGLTIMNTGFKKLNKSLQSPFAHPYPPVMDTANYICEEIKKNVKSSFADELIFLTSKYSKIQTSQKQALDKMTPLGRALVLSGPSYSPLAGKVFDKVDGRIQAYNKWEALVAGNMIWDHKSVIIQLQNSQKWACDSTTGLKFMYDIWSNIHYGFVGRFVGFTEFELINGAGYAQICDNKKPLWEWTTAYVVNRFVDIGDADILGGFDDAEDTQAIKVGFSLYNKFGKAAFALTSQDIINEILSFYYNDKPIHVAKCEYHR</sequence>
<evidence type="ECO:0000313" key="3">
    <source>
        <dbReference type="Proteomes" id="UP000061809"/>
    </source>
</evidence>
<feature type="domain" description="Bacterial toxin 44" evidence="1">
    <location>
        <begin position="107"/>
        <end position="224"/>
    </location>
</feature>
<name>A0A0P0GTW2_9BACE</name>
<organism evidence="2 3">
    <name type="scientific">Bacteroides cellulosilyticus</name>
    <dbReference type="NCBI Taxonomy" id="246787"/>
    <lineage>
        <taxon>Bacteria</taxon>
        <taxon>Pseudomonadati</taxon>
        <taxon>Bacteroidota</taxon>
        <taxon>Bacteroidia</taxon>
        <taxon>Bacteroidales</taxon>
        <taxon>Bacteroidaceae</taxon>
        <taxon>Bacteroides</taxon>
    </lineage>
</organism>